<sequence length="248" mass="28103">MVGDLAGAEPSVPVAPATDSPPRALACLAKWYPVEPVKVEGVWHLKLGAATYPWDDGKTKSFEEKLESPDLEDTFSIPYVPGSIHPVTRENEDPGRIRFEPLFHAAYGDSEAKVDVVGIDFLGQQLKVHRAVAPAFTRVAKRLDAVLKREPSLRPYLRGLGGTFVWRKIAHTQRQSAHSYGVSIDVNVKRSHYWEWAKPKEPVRWANQIPQALVDAFEAEGFIWGGRWYHYDTMHFEYRPELLDPTCR</sequence>
<dbReference type="InterPro" id="IPR009045">
    <property type="entry name" value="Zn_M74/Hedgehog-like"/>
</dbReference>
<reference evidence="2 3" key="1">
    <citation type="submission" date="2017-06" db="EMBL/GenBank/DDBJ databases">
        <title>Sequencing and comparative analysis of myxobacterial genomes.</title>
        <authorList>
            <person name="Rupp O."/>
            <person name="Goesmann A."/>
            <person name="Sogaard-Andersen L."/>
        </authorList>
    </citation>
    <scope>NUCLEOTIDE SEQUENCE [LARGE SCALE GENOMIC DNA]</scope>
    <source>
        <strain evidence="2 3">DSM 52655</strain>
    </source>
</reference>
<dbReference type="SUPFAM" id="SSF55166">
    <property type="entry name" value="Hedgehog/DD-peptidase"/>
    <property type="match status" value="1"/>
</dbReference>
<dbReference type="Proteomes" id="UP000217257">
    <property type="component" value="Chromosome"/>
</dbReference>
<proteinExistence type="predicted"/>
<dbReference type="InterPro" id="IPR039561">
    <property type="entry name" value="Peptidase_M15C"/>
</dbReference>
<evidence type="ECO:0000313" key="2">
    <source>
        <dbReference type="EMBL" id="ATB37546.1"/>
    </source>
</evidence>
<accession>A0A250J305</accession>
<gene>
    <name evidence="2" type="ORF">CYFUS_002968</name>
</gene>
<organism evidence="2 3">
    <name type="scientific">Cystobacter fuscus</name>
    <dbReference type="NCBI Taxonomy" id="43"/>
    <lineage>
        <taxon>Bacteria</taxon>
        <taxon>Pseudomonadati</taxon>
        <taxon>Myxococcota</taxon>
        <taxon>Myxococcia</taxon>
        <taxon>Myxococcales</taxon>
        <taxon>Cystobacterineae</taxon>
        <taxon>Archangiaceae</taxon>
        <taxon>Cystobacter</taxon>
    </lineage>
</organism>
<protein>
    <recommendedName>
        <fullName evidence="1">Peptidase M15C domain-containing protein</fullName>
    </recommendedName>
</protein>
<dbReference type="Gene3D" id="3.30.1380.10">
    <property type="match status" value="1"/>
</dbReference>
<dbReference type="EMBL" id="CP022098">
    <property type="protein sequence ID" value="ATB37546.1"/>
    <property type="molecule type" value="Genomic_DNA"/>
</dbReference>
<dbReference type="RefSeq" id="WP_232537564.1">
    <property type="nucleotide sequence ID" value="NZ_CP022098.1"/>
</dbReference>
<dbReference type="KEGG" id="cfus:CYFUS_002968"/>
<dbReference type="AlphaFoldDB" id="A0A250J305"/>
<evidence type="ECO:0000313" key="3">
    <source>
        <dbReference type="Proteomes" id="UP000217257"/>
    </source>
</evidence>
<feature type="domain" description="Peptidase M15C" evidence="1">
    <location>
        <begin position="171"/>
        <end position="238"/>
    </location>
</feature>
<name>A0A250J305_9BACT</name>
<evidence type="ECO:0000259" key="1">
    <source>
        <dbReference type="Pfam" id="PF13539"/>
    </source>
</evidence>
<dbReference type="Pfam" id="PF13539">
    <property type="entry name" value="Peptidase_M15_4"/>
    <property type="match status" value="1"/>
</dbReference>
<dbReference type="GO" id="GO:0008233">
    <property type="term" value="F:peptidase activity"/>
    <property type="evidence" value="ECO:0007669"/>
    <property type="project" value="InterPro"/>
</dbReference>